<dbReference type="EMBL" id="VOAV01000014">
    <property type="protein sequence ID" value="TWO29651.1"/>
    <property type="molecule type" value="Genomic_DNA"/>
</dbReference>
<evidence type="ECO:0008006" key="3">
    <source>
        <dbReference type="Google" id="ProtNLM"/>
    </source>
</evidence>
<protein>
    <recommendedName>
        <fullName evidence="3">DUF4868 domain-containing protein</fullName>
    </recommendedName>
</protein>
<proteinExistence type="predicted"/>
<accession>A0ABY3G8Z9</accession>
<organism evidence="1 2">
    <name type="scientific">Campylobacter lanienae</name>
    <dbReference type="NCBI Taxonomy" id="75658"/>
    <lineage>
        <taxon>Bacteria</taxon>
        <taxon>Pseudomonadati</taxon>
        <taxon>Campylobacterota</taxon>
        <taxon>Epsilonproteobacteria</taxon>
        <taxon>Campylobacterales</taxon>
        <taxon>Campylobacteraceae</taxon>
        <taxon>Campylobacter</taxon>
    </lineage>
</organism>
<evidence type="ECO:0000313" key="2">
    <source>
        <dbReference type="Proteomes" id="UP000321599"/>
    </source>
</evidence>
<dbReference type="RefSeq" id="WP_147498787.1">
    <property type="nucleotide sequence ID" value="NZ_JALFUF010000015.1"/>
</dbReference>
<keyword evidence="2" id="KW-1185">Reference proteome</keyword>
<name>A0ABY3G8Z9_9BACT</name>
<sequence length="267" mass="32299">MKISLFGKTKNDFIRILDENISEFWNQNIIEKAKEIDFTENLNYKLEENEVFFINYKDEDINDGFINTTNSNIITEKDFQNLEVIYYKLDKFIYFQRILPSALITSSWLTFDTLDKLQKGVKIDKKTRLKFENRTDIILDTKNKKIYFKVFNNLEKVFPNFSKYYREASEKEFNDFKDNKLLKVNLDFKDLRKRQLTKIAQIIDKIDYFQDNIKNYKKYAKDYDITFDINTKDQIDEFHALVFENFYKTPISDEKRMSNSNIKIKVK</sequence>
<reference evidence="1 2" key="1">
    <citation type="submission" date="2019-07" db="EMBL/GenBank/DDBJ databases">
        <title>Rapid identification of Enteric Bacteria from Whole Genome Sequences (WGS) using Average Nucleotide Identity (ANI).</title>
        <authorList>
            <person name="Lane C."/>
        </authorList>
    </citation>
    <scope>NUCLEOTIDE SEQUENCE [LARGE SCALE GENOMIC DNA]</scope>
    <source>
        <strain evidence="1 2">2013D-9588</strain>
    </source>
</reference>
<evidence type="ECO:0000313" key="1">
    <source>
        <dbReference type="EMBL" id="TWO29651.1"/>
    </source>
</evidence>
<comment type="caution">
    <text evidence="1">The sequence shown here is derived from an EMBL/GenBank/DDBJ whole genome shotgun (WGS) entry which is preliminary data.</text>
</comment>
<dbReference type="Proteomes" id="UP000321599">
    <property type="component" value="Unassembled WGS sequence"/>
</dbReference>
<gene>
    <name evidence="1" type="ORF">XK09_03220</name>
</gene>